<dbReference type="PANTHER" id="PTHR42711:SF17">
    <property type="entry name" value="ABC TRANSPORTER ATP-BINDING PROTEIN"/>
    <property type="match status" value="1"/>
</dbReference>
<dbReference type="InterPro" id="IPR003439">
    <property type="entry name" value="ABC_transporter-like_ATP-bd"/>
</dbReference>
<sequence length="342" mass="37659">MDKTRKALELVSVKKHFGKIRAVDGISLDVQAGTVLALLGANGAGKTTTLDLILHLNKPDAGEIRVLGRRPKEAIAAGEIAAVLQTGGLLNDMCVGEVIWWIASTFGKQIANKENCERVMQIAKITELRDRKIGKCSGGEQQRIKFALSLLSDPEILVLDEPTAGMDANARHEFWKVMQAQAAKGKTIIFATHYLQEAQDYADRIVLMQHGKIIADGTVGEITAQQQRKITFTVPPAEIDPTIHALTVRFPELKITQIGDWRLMIETQNSDEFARELLQIPAVSNLEIAAPSLETAFFTLTRTDTQKQDESENKTESSIQKHNKNQQNAKIAQDQTVNGDAS</sequence>
<feature type="compositionally biased region" description="Basic and acidic residues" evidence="6">
    <location>
        <begin position="304"/>
        <end position="315"/>
    </location>
</feature>
<evidence type="ECO:0000256" key="3">
    <source>
        <dbReference type="ARBA" id="ARBA00022741"/>
    </source>
</evidence>
<feature type="region of interest" description="Disordered" evidence="6">
    <location>
        <begin position="303"/>
        <end position="342"/>
    </location>
</feature>
<dbReference type="CDD" id="cd03230">
    <property type="entry name" value="ABC_DR_subfamily_A"/>
    <property type="match status" value="1"/>
</dbReference>
<dbReference type="Pfam" id="PF00005">
    <property type="entry name" value="ABC_tran"/>
    <property type="match status" value="1"/>
</dbReference>
<dbReference type="Gene3D" id="3.40.50.300">
    <property type="entry name" value="P-loop containing nucleotide triphosphate hydrolases"/>
    <property type="match status" value="1"/>
</dbReference>
<evidence type="ECO:0000256" key="1">
    <source>
        <dbReference type="ARBA" id="ARBA00004202"/>
    </source>
</evidence>
<reference evidence="8 9" key="1">
    <citation type="submission" date="2023-07" db="EMBL/GenBank/DDBJ databases">
        <title>Sequencing the genomes of 1000 actinobacteria strains.</title>
        <authorList>
            <person name="Klenk H.-P."/>
        </authorList>
    </citation>
    <scope>NUCLEOTIDE SEQUENCE [LARGE SCALE GENOMIC DNA]</scope>
    <source>
        <strain evidence="8 9">DSM 15539</strain>
    </source>
</reference>
<dbReference type="InterPro" id="IPR050763">
    <property type="entry name" value="ABC_transporter_ATP-binding"/>
</dbReference>
<evidence type="ECO:0000256" key="6">
    <source>
        <dbReference type="SAM" id="MobiDB-lite"/>
    </source>
</evidence>
<evidence type="ECO:0000313" key="8">
    <source>
        <dbReference type="EMBL" id="MDR6939554.1"/>
    </source>
</evidence>
<keyword evidence="4 8" id="KW-0067">ATP-binding</keyword>
<dbReference type="PROSITE" id="PS00211">
    <property type="entry name" value="ABC_TRANSPORTER_1"/>
    <property type="match status" value="1"/>
</dbReference>
<evidence type="ECO:0000256" key="4">
    <source>
        <dbReference type="ARBA" id="ARBA00022840"/>
    </source>
</evidence>
<name>A0ABU1T2H3_9ACTO</name>
<keyword evidence="3" id="KW-0547">Nucleotide-binding</keyword>
<evidence type="ECO:0000256" key="5">
    <source>
        <dbReference type="ARBA" id="ARBA00023251"/>
    </source>
</evidence>
<dbReference type="GO" id="GO:0005524">
    <property type="term" value="F:ATP binding"/>
    <property type="evidence" value="ECO:0007669"/>
    <property type="project" value="UniProtKB-KW"/>
</dbReference>
<keyword evidence="2" id="KW-0813">Transport</keyword>
<feature type="compositionally biased region" description="Polar residues" evidence="6">
    <location>
        <begin position="316"/>
        <end position="342"/>
    </location>
</feature>
<dbReference type="RefSeq" id="WP_309956314.1">
    <property type="nucleotide sequence ID" value="NZ_JAVDUJ010000001.1"/>
</dbReference>
<dbReference type="PROSITE" id="PS50893">
    <property type="entry name" value="ABC_TRANSPORTER_2"/>
    <property type="match status" value="1"/>
</dbReference>
<keyword evidence="9" id="KW-1185">Reference proteome</keyword>
<evidence type="ECO:0000313" key="9">
    <source>
        <dbReference type="Proteomes" id="UP001266099"/>
    </source>
</evidence>
<accession>A0ABU1T2H3</accession>
<comment type="subcellular location">
    <subcellularLocation>
        <location evidence="1">Cell membrane</location>
        <topology evidence="1">Peripheral membrane protein</topology>
    </subcellularLocation>
</comment>
<dbReference type="SMART" id="SM00382">
    <property type="entry name" value="AAA"/>
    <property type="match status" value="1"/>
</dbReference>
<dbReference type="InterPro" id="IPR003593">
    <property type="entry name" value="AAA+_ATPase"/>
</dbReference>
<dbReference type="SUPFAM" id="SSF52540">
    <property type="entry name" value="P-loop containing nucleoside triphosphate hydrolases"/>
    <property type="match status" value="1"/>
</dbReference>
<keyword evidence="5" id="KW-0046">Antibiotic resistance</keyword>
<gene>
    <name evidence="8" type="ORF">J2S36_001097</name>
</gene>
<dbReference type="Proteomes" id="UP001266099">
    <property type="component" value="Unassembled WGS sequence"/>
</dbReference>
<evidence type="ECO:0000259" key="7">
    <source>
        <dbReference type="PROSITE" id="PS50893"/>
    </source>
</evidence>
<dbReference type="InterPro" id="IPR027417">
    <property type="entry name" value="P-loop_NTPase"/>
</dbReference>
<feature type="domain" description="ABC transporter" evidence="7">
    <location>
        <begin position="8"/>
        <end position="235"/>
    </location>
</feature>
<dbReference type="InterPro" id="IPR017871">
    <property type="entry name" value="ABC_transporter-like_CS"/>
</dbReference>
<dbReference type="PANTHER" id="PTHR42711">
    <property type="entry name" value="ABC TRANSPORTER ATP-BINDING PROTEIN"/>
    <property type="match status" value="1"/>
</dbReference>
<organism evidence="8 9">
    <name type="scientific">Arcanobacterium hippocoleae</name>
    <dbReference type="NCBI Taxonomy" id="149017"/>
    <lineage>
        <taxon>Bacteria</taxon>
        <taxon>Bacillati</taxon>
        <taxon>Actinomycetota</taxon>
        <taxon>Actinomycetes</taxon>
        <taxon>Actinomycetales</taxon>
        <taxon>Actinomycetaceae</taxon>
        <taxon>Arcanobacterium</taxon>
    </lineage>
</organism>
<evidence type="ECO:0000256" key="2">
    <source>
        <dbReference type="ARBA" id="ARBA00022448"/>
    </source>
</evidence>
<proteinExistence type="predicted"/>
<protein>
    <submittedName>
        <fullName evidence="8">ABC-2 type transport system ATP-binding protein</fullName>
    </submittedName>
</protein>
<dbReference type="EMBL" id="JAVDUJ010000001">
    <property type="protein sequence ID" value="MDR6939554.1"/>
    <property type="molecule type" value="Genomic_DNA"/>
</dbReference>
<comment type="caution">
    <text evidence="8">The sequence shown here is derived from an EMBL/GenBank/DDBJ whole genome shotgun (WGS) entry which is preliminary data.</text>
</comment>